<evidence type="ECO:0000256" key="6">
    <source>
        <dbReference type="PROSITE-ProRule" id="PRU00228"/>
    </source>
</evidence>
<dbReference type="SUPFAM" id="SSF57850">
    <property type="entry name" value="RING/U-box"/>
    <property type="match status" value="1"/>
</dbReference>
<dbReference type="InterPro" id="IPR043145">
    <property type="entry name" value="Znf_ZZ_sf"/>
</dbReference>
<dbReference type="SMART" id="SM00291">
    <property type="entry name" value="ZnF_ZZ"/>
    <property type="match status" value="1"/>
</dbReference>
<feature type="domain" description="ZZ-type" evidence="8">
    <location>
        <begin position="93"/>
        <end position="145"/>
    </location>
</feature>
<evidence type="ECO:0000313" key="11">
    <source>
        <dbReference type="Proteomes" id="UP000266861"/>
    </source>
</evidence>
<feature type="domain" description="EF-hand" evidence="9">
    <location>
        <begin position="368"/>
        <end position="403"/>
    </location>
</feature>
<dbReference type="Pfam" id="PF00036">
    <property type="entry name" value="EF-hand_1"/>
    <property type="match status" value="1"/>
</dbReference>
<evidence type="ECO:0008006" key="12">
    <source>
        <dbReference type="Google" id="ProtNLM"/>
    </source>
</evidence>
<dbReference type="EMBL" id="PQFF01000561">
    <property type="protein sequence ID" value="RHZ44981.1"/>
    <property type="molecule type" value="Genomic_DNA"/>
</dbReference>
<keyword evidence="4" id="KW-0862">Zinc</keyword>
<dbReference type="GO" id="GO:0008270">
    <property type="term" value="F:zinc ion binding"/>
    <property type="evidence" value="ECO:0007669"/>
    <property type="project" value="UniProtKB-KW"/>
</dbReference>
<evidence type="ECO:0000256" key="4">
    <source>
        <dbReference type="ARBA" id="ARBA00022833"/>
    </source>
</evidence>
<evidence type="ECO:0000256" key="1">
    <source>
        <dbReference type="ARBA" id="ARBA00022723"/>
    </source>
</evidence>
<gene>
    <name evidence="10" type="ORF">Glove_701g19</name>
</gene>
<dbReference type="Gene3D" id="3.30.60.90">
    <property type="match status" value="1"/>
</dbReference>
<feature type="domain" description="EF-hand" evidence="9">
    <location>
        <begin position="259"/>
        <end position="294"/>
    </location>
</feature>
<keyword evidence="7" id="KW-0812">Transmembrane</keyword>
<dbReference type="PRINTS" id="PR00450">
    <property type="entry name" value="RECOVERIN"/>
</dbReference>
<feature type="transmembrane region" description="Helical" evidence="7">
    <location>
        <begin position="6"/>
        <end position="27"/>
    </location>
</feature>
<dbReference type="Pfam" id="PF13405">
    <property type="entry name" value="EF-hand_6"/>
    <property type="match status" value="1"/>
</dbReference>
<evidence type="ECO:0000313" key="10">
    <source>
        <dbReference type="EMBL" id="RHZ44981.1"/>
    </source>
</evidence>
<dbReference type="OrthoDB" id="2122982at2759"/>
<evidence type="ECO:0000259" key="9">
    <source>
        <dbReference type="PROSITE" id="PS50222"/>
    </source>
</evidence>
<dbReference type="CDD" id="cd02340">
    <property type="entry name" value="ZZ_NBR1_like"/>
    <property type="match status" value="1"/>
</dbReference>
<dbReference type="PANTHER" id="PTHR23055:SF188">
    <property type="entry name" value="EF-HAND DOMAIN-CONTAINING PROTEIN"/>
    <property type="match status" value="1"/>
</dbReference>
<evidence type="ECO:0000256" key="7">
    <source>
        <dbReference type="SAM" id="Phobius"/>
    </source>
</evidence>
<dbReference type="STRING" id="1348612.A0A397G1S7"/>
<reference evidence="10 11" key="1">
    <citation type="submission" date="2018-08" db="EMBL/GenBank/DDBJ databases">
        <title>Genome and evolution of the arbuscular mycorrhizal fungus Diversispora epigaea (formerly Glomus versiforme) and its bacterial endosymbionts.</title>
        <authorList>
            <person name="Sun X."/>
            <person name="Fei Z."/>
            <person name="Harrison M."/>
        </authorList>
    </citation>
    <scope>NUCLEOTIDE SEQUENCE [LARGE SCALE GENOMIC DNA]</scope>
    <source>
        <strain evidence="10 11">IT104</strain>
    </source>
</reference>
<feature type="domain" description="EF-hand" evidence="9">
    <location>
        <begin position="223"/>
        <end position="258"/>
    </location>
</feature>
<dbReference type="GO" id="GO:0005509">
    <property type="term" value="F:calcium ion binding"/>
    <property type="evidence" value="ECO:0007669"/>
    <property type="project" value="InterPro"/>
</dbReference>
<dbReference type="Proteomes" id="UP000266861">
    <property type="component" value="Unassembled WGS sequence"/>
</dbReference>
<dbReference type="SMART" id="SM00054">
    <property type="entry name" value="EFh"/>
    <property type="match status" value="3"/>
</dbReference>
<dbReference type="InterPro" id="IPR002048">
    <property type="entry name" value="EF_hand_dom"/>
</dbReference>
<keyword evidence="5" id="KW-0106">Calcium</keyword>
<evidence type="ECO:0000259" key="8">
    <source>
        <dbReference type="PROSITE" id="PS50135"/>
    </source>
</evidence>
<dbReference type="CDD" id="cd00051">
    <property type="entry name" value="EFh"/>
    <property type="match status" value="1"/>
</dbReference>
<dbReference type="PROSITE" id="PS50222">
    <property type="entry name" value="EF_HAND_2"/>
    <property type="match status" value="3"/>
</dbReference>
<evidence type="ECO:0000256" key="5">
    <source>
        <dbReference type="ARBA" id="ARBA00022837"/>
    </source>
</evidence>
<dbReference type="Pfam" id="PF00569">
    <property type="entry name" value="ZZ"/>
    <property type="match status" value="1"/>
</dbReference>
<keyword evidence="1" id="KW-0479">Metal-binding</keyword>
<dbReference type="InterPro" id="IPR028846">
    <property type="entry name" value="Recoverin"/>
</dbReference>
<sequence>MSNTSNALFLTGGVLSGVGLLYGLYVFSQRFGKTSTSNQGNIAPNNVPTNSSTVDKEIEDATRFYIDNKESQNLLNLLYSIAEDQARKEGYIHRGITCNNCSSSPIRGIRYKCANCVDYDLCELCEGQEVHYKTHTFLKIRIPIPPLANPRSALLNVFYPGRYTNFGDLARDRLRDLQKKTHFDQVELEALYDQFKSLATVTRGEGGIDKGTFEQCLGPLSVERNLVTERIFQFFDQDGDNIINFSELVVGLSVLCKGNLEEKIKYAFKGYDLDGDGLISRDELQQIFKAYFHISTELVRDVVKAMEEELLENYESTPSQPVAAAFHAAIPPENNIQYINQKSITEEDNDIITWNEKIPVVECLGQDAIDEIVDKIFKSIDTNTKGYISYDEFKEYVQRDGTIVAWFDVLGSVF</sequence>
<evidence type="ECO:0000256" key="2">
    <source>
        <dbReference type="ARBA" id="ARBA00022737"/>
    </source>
</evidence>
<keyword evidence="7" id="KW-0472">Membrane</keyword>
<dbReference type="Gene3D" id="1.10.238.10">
    <property type="entry name" value="EF-hand"/>
    <property type="match status" value="1"/>
</dbReference>
<dbReference type="PANTHER" id="PTHR23055">
    <property type="entry name" value="CALCIUM BINDING PROTEINS"/>
    <property type="match status" value="1"/>
</dbReference>
<dbReference type="AlphaFoldDB" id="A0A397G1S7"/>
<keyword evidence="7" id="KW-1133">Transmembrane helix</keyword>
<dbReference type="SUPFAM" id="SSF47473">
    <property type="entry name" value="EF-hand"/>
    <property type="match status" value="2"/>
</dbReference>
<keyword evidence="11" id="KW-1185">Reference proteome</keyword>
<dbReference type="Pfam" id="PF13833">
    <property type="entry name" value="EF-hand_8"/>
    <property type="match status" value="1"/>
</dbReference>
<dbReference type="InterPro" id="IPR018247">
    <property type="entry name" value="EF_Hand_1_Ca_BS"/>
</dbReference>
<name>A0A397G1S7_9GLOM</name>
<evidence type="ECO:0000256" key="3">
    <source>
        <dbReference type="ARBA" id="ARBA00022771"/>
    </source>
</evidence>
<keyword evidence="2" id="KW-0677">Repeat</keyword>
<organism evidence="10 11">
    <name type="scientific">Diversispora epigaea</name>
    <dbReference type="NCBI Taxonomy" id="1348612"/>
    <lineage>
        <taxon>Eukaryota</taxon>
        <taxon>Fungi</taxon>
        <taxon>Fungi incertae sedis</taxon>
        <taxon>Mucoromycota</taxon>
        <taxon>Glomeromycotina</taxon>
        <taxon>Glomeromycetes</taxon>
        <taxon>Diversisporales</taxon>
        <taxon>Diversisporaceae</taxon>
        <taxon>Diversispora</taxon>
    </lineage>
</organism>
<comment type="caution">
    <text evidence="10">The sequence shown here is derived from an EMBL/GenBank/DDBJ whole genome shotgun (WGS) entry which is preliminary data.</text>
</comment>
<accession>A0A397G1S7</accession>
<dbReference type="PROSITE" id="PS50135">
    <property type="entry name" value="ZF_ZZ_2"/>
    <property type="match status" value="1"/>
</dbReference>
<dbReference type="InterPro" id="IPR011992">
    <property type="entry name" value="EF-hand-dom_pair"/>
</dbReference>
<dbReference type="PROSITE" id="PS00018">
    <property type="entry name" value="EF_HAND_1"/>
    <property type="match status" value="2"/>
</dbReference>
<proteinExistence type="predicted"/>
<dbReference type="InterPro" id="IPR000433">
    <property type="entry name" value="Znf_ZZ"/>
</dbReference>
<keyword evidence="3 6" id="KW-0863">Zinc-finger</keyword>
<protein>
    <recommendedName>
        <fullName evidence="12">EF-hand</fullName>
    </recommendedName>
</protein>
<dbReference type="PROSITE" id="PS01357">
    <property type="entry name" value="ZF_ZZ_1"/>
    <property type="match status" value="1"/>
</dbReference>